<gene>
    <name evidence="2" type="ORF">GF1_11950</name>
</gene>
<dbReference type="AlphaFoldDB" id="A0A915TZU5"/>
<accession>A0A915TZU5</accession>
<keyword evidence="1" id="KW-1133">Transmembrane helix</keyword>
<dbReference type="EMBL" id="AP024233">
    <property type="protein sequence ID" value="BCO08819.1"/>
    <property type="molecule type" value="Genomic_DNA"/>
</dbReference>
<name>A0A915TZU5_9BACT</name>
<dbReference type="KEGG" id="ddu:GF1_11950"/>
<sequence>MDALFAAVDISTLSTNVSALMISFIGIGLLFVGYRNISKLIRFRL</sequence>
<evidence type="ECO:0000313" key="3">
    <source>
        <dbReference type="Proteomes" id="UP001063350"/>
    </source>
</evidence>
<keyword evidence="1" id="KW-0812">Transmembrane</keyword>
<proteinExistence type="predicted"/>
<dbReference type="Proteomes" id="UP001063350">
    <property type="component" value="Chromosome"/>
</dbReference>
<keyword evidence="3" id="KW-1185">Reference proteome</keyword>
<keyword evidence="1" id="KW-0472">Membrane</keyword>
<organism evidence="2 3">
    <name type="scientific">Desulfolithobacter dissulfuricans</name>
    <dbReference type="NCBI Taxonomy" id="2795293"/>
    <lineage>
        <taxon>Bacteria</taxon>
        <taxon>Pseudomonadati</taxon>
        <taxon>Thermodesulfobacteriota</taxon>
        <taxon>Desulfobulbia</taxon>
        <taxon>Desulfobulbales</taxon>
        <taxon>Desulfobulbaceae</taxon>
        <taxon>Desulfolithobacter</taxon>
    </lineage>
</organism>
<evidence type="ECO:0000313" key="2">
    <source>
        <dbReference type="EMBL" id="BCO08819.1"/>
    </source>
</evidence>
<protein>
    <submittedName>
        <fullName evidence="2">Uncharacterized protein</fullName>
    </submittedName>
</protein>
<reference evidence="2" key="1">
    <citation type="submission" date="2020-12" db="EMBL/GenBank/DDBJ databases">
        <title>Desulfobium dissulfuricans gen. nov., sp. nov., a novel mesophilic, sulfate-reducing bacterium isolated from a deep-sea hydrothermal vent.</title>
        <authorList>
            <person name="Hashimoto Y."/>
            <person name="Tame A."/>
            <person name="Sawayama S."/>
            <person name="Miyazaki J."/>
            <person name="Takai K."/>
            <person name="Nakagawa S."/>
        </authorList>
    </citation>
    <scope>NUCLEOTIDE SEQUENCE</scope>
    <source>
        <strain evidence="2">GF1</strain>
    </source>
</reference>
<dbReference type="RefSeq" id="WP_267928720.1">
    <property type="nucleotide sequence ID" value="NZ_AP024233.1"/>
</dbReference>
<evidence type="ECO:0000256" key="1">
    <source>
        <dbReference type="SAM" id="Phobius"/>
    </source>
</evidence>
<feature type="transmembrane region" description="Helical" evidence="1">
    <location>
        <begin position="12"/>
        <end position="34"/>
    </location>
</feature>